<keyword evidence="5 10" id="KW-0067">ATP-binding</keyword>
<feature type="binding site" evidence="10">
    <location>
        <begin position="43"/>
        <end position="50"/>
    </location>
    <ligand>
        <name>ATP</name>
        <dbReference type="ChEBI" id="CHEBI:30616"/>
    </ligand>
</feature>
<protein>
    <recommendedName>
        <fullName evidence="8">DNA 3'-5' helicase</fullName>
        <ecNumber evidence="8">5.6.2.4</ecNumber>
    </recommendedName>
</protein>
<keyword evidence="3 10" id="KW-0378">Hydrolase</keyword>
<dbReference type="GO" id="GO:0000725">
    <property type="term" value="P:recombinational repair"/>
    <property type="evidence" value="ECO:0007669"/>
    <property type="project" value="TreeGrafter"/>
</dbReference>
<dbReference type="Proteomes" id="UP000307173">
    <property type="component" value="Unassembled WGS sequence"/>
</dbReference>
<organism evidence="14 15">
    <name type="scientific">Pichia inconspicua</name>
    <dbReference type="NCBI Taxonomy" id="52247"/>
    <lineage>
        <taxon>Eukaryota</taxon>
        <taxon>Fungi</taxon>
        <taxon>Dikarya</taxon>
        <taxon>Ascomycota</taxon>
        <taxon>Saccharomycotina</taxon>
        <taxon>Pichiomycetes</taxon>
        <taxon>Pichiales</taxon>
        <taxon>Pichiaceae</taxon>
        <taxon>Pichia</taxon>
    </lineage>
</organism>
<evidence type="ECO:0000313" key="14">
    <source>
        <dbReference type="EMBL" id="TID12955.1"/>
    </source>
</evidence>
<dbReference type="GO" id="GO:0043138">
    <property type="term" value="F:3'-5' DNA helicase activity"/>
    <property type="evidence" value="ECO:0007669"/>
    <property type="project" value="UniProtKB-EC"/>
</dbReference>
<dbReference type="SUPFAM" id="SSF52540">
    <property type="entry name" value="P-loop containing nucleoside triphosphate hydrolases"/>
    <property type="match status" value="2"/>
</dbReference>
<dbReference type="PROSITE" id="PS51198">
    <property type="entry name" value="UVRD_HELICASE_ATP_BIND"/>
    <property type="match status" value="1"/>
</dbReference>
<dbReference type="GO" id="GO:0003677">
    <property type="term" value="F:DNA binding"/>
    <property type="evidence" value="ECO:0007669"/>
    <property type="project" value="InterPro"/>
</dbReference>
<dbReference type="PANTHER" id="PTHR11070">
    <property type="entry name" value="UVRD / RECB / PCRA DNA HELICASE FAMILY MEMBER"/>
    <property type="match status" value="1"/>
</dbReference>
<evidence type="ECO:0000256" key="8">
    <source>
        <dbReference type="ARBA" id="ARBA00034808"/>
    </source>
</evidence>
<evidence type="ECO:0000256" key="3">
    <source>
        <dbReference type="ARBA" id="ARBA00022801"/>
    </source>
</evidence>
<evidence type="ECO:0000256" key="10">
    <source>
        <dbReference type="PROSITE-ProRule" id="PRU00560"/>
    </source>
</evidence>
<dbReference type="OrthoDB" id="1470711at2759"/>
<sequence>MHEFRRYVMELEDEIEVEISCNEIQRAIIEEKPEKNKLINVVSGPGTGKTKTLCDRIAYLMSQGIKPNEILVFSLTNQAVEDFKKTLSIVLGEDFASLVQISTIHSFANSILLNNSSYWQIVMDKSVHSSTINEIMRLNSLRNKVNYKSYFEIDDYQALPKLRSDELLKLRNADPDLYRKYLGFEYIGELTELKGDNLVYDKVIFEATQTLFLYRKIGELPDCQINVPFSVLEAKEVIVDEFQDISYILLDFILELARDKQLTIAGDIDQSLYEFNGATPDYNINKIIPYYQQSGHKLKEFVLDETFRFGKNIHKMSINLLGQSKTLINKTVDEAPVKVIREEFYSLLDEYEFIFTEINNLISKSDGALSPNNFAVLSRTNQSLIDLQMYFTNQKSNYKVKRLTNQQPWMETRLSSMISFIKVLDNPHNDACLLALIGMLNKVGPVTILNIKRAAENENVSILEFLKAKGFPKSTQASNDFITQLENIIAKVNKSDPSSIMHHLLELCKLFNFFEKLEKSNVSNSLVQKLLERIYSQLKILETTYGDDTNLITSFLNTYQTSYLTDTGETDLEFEHADEAITFSTIHSSKGLQWDIVFVMSTLVATGSSTYSIDARTSYVAATRAKHLLYYNKSAHDDVLYIDTLNERKVLQNSIQTKYEKTVLDYIPELNRFSVPNNLSELPQFSQPYSKHENLDAIPVLVNNIRNRKMLGLSKLGTGFHNDCVFSEPKVNHVLLISGAENTGKRTAFCDRIRNQRDDKSQNILVLTSSEKAADELSKGLGADVTVMSFRSLVQKCLGGSKSRYQIIGTRKVNYFLRELEIENKLDLFERMKKNIEVLSAVSEETISKMSEFETQIRFGLPKEKVERLKQLIGETIYLPYSQTITQFELLAKVNPIKEFTYVGVFECHNLMENEINILSKILRGKHATVTYKPTDIRTSNIPILKKKFGKNITEIKLTKVFDNSLEKASSLRELYDKNKIDPKNISQISAAILSIFNNRADNVALLQVISSIPSLDSKYITKLCDIASNESIPLIEFVDKYQDSFSEKNGSKLIPIVNYLNKVHGRLDKENANSVMIHFLNFFKLLNVQPYDNTDVKQHLINMHMTFKRLAENDKNLNLIERYLENNGFVKSNPVSSAPMLTRTTKTAGFPTPPPSPRNGSINGTITVNLPVSVNVKPEMGNTTPIMLRRSGTSKCKPRPRSWHAGNIINAARKLR</sequence>
<reference evidence="14 15" key="1">
    <citation type="journal article" date="2019" name="Front. Genet.">
        <title>Whole-Genome Sequencing of the Opportunistic Yeast Pathogen Candida inconspicua Uncovers Its Hybrid Origin.</title>
        <authorList>
            <person name="Mixao V."/>
            <person name="Hansen A.P."/>
            <person name="Saus E."/>
            <person name="Boekhout T."/>
            <person name="Lass-Florl C."/>
            <person name="Gabaldon T."/>
        </authorList>
    </citation>
    <scope>NUCLEOTIDE SEQUENCE [LARGE SCALE GENOMIC DNA]</scope>
    <source>
        <strain evidence="14 15">CBS 180</strain>
    </source>
</reference>
<dbReference type="GO" id="GO:0016787">
    <property type="term" value="F:hydrolase activity"/>
    <property type="evidence" value="ECO:0007669"/>
    <property type="project" value="UniProtKB-UniRule"/>
</dbReference>
<dbReference type="Gene3D" id="1.10.10.160">
    <property type="match status" value="1"/>
</dbReference>
<comment type="caution">
    <text evidence="14">The sequence shown here is derived from an EMBL/GenBank/DDBJ whole genome shotgun (WGS) entry which is preliminary data.</text>
</comment>
<dbReference type="Pfam" id="PF00580">
    <property type="entry name" value="UvrD-helicase"/>
    <property type="match status" value="2"/>
</dbReference>
<feature type="domain" description="UvrD-like helicase ATP-binding" evidence="12">
    <location>
        <begin position="22"/>
        <end position="310"/>
    </location>
</feature>
<dbReference type="EC" id="5.6.2.4" evidence="8"/>
<evidence type="ECO:0000259" key="13">
    <source>
        <dbReference type="PROSITE" id="PS51217"/>
    </source>
</evidence>
<evidence type="ECO:0000313" key="15">
    <source>
        <dbReference type="Proteomes" id="UP000307173"/>
    </source>
</evidence>
<keyword evidence="4 10" id="KW-0347">Helicase</keyword>
<evidence type="ECO:0000256" key="9">
    <source>
        <dbReference type="ARBA" id="ARBA00048988"/>
    </source>
</evidence>
<evidence type="ECO:0000256" key="4">
    <source>
        <dbReference type="ARBA" id="ARBA00022806"/>
    </source>
</evidence>
<dbReference type="Gene3D" id="1.10.486.10">
    <property type="entry name" value="PCRA, domain 4"/>
    <property type="match status" value="1"/>
</dbReference>
<evidence type="ECO:0000256" key="11">
    <source>
        <dbReference type="SAM" id="MobiDB-lite"/>
    </source>
</evidence>
<keyword evidence="15" id="KW-1185">Reference proteome</keyword>
<evidence type="ECO:0000256" key="7">
    <source>
        <dbReference type="ARBA" id="ARBA00034617"/>
    </source>
</evidence>
<dbReference type="InterPro" id="IPR014016">
    <property type="entry name" value="UvrD-like_ATP-bd"/>
</dbReference>
<evidence type="ECO:0000256" key="1">
    <source>
        <dbReference type="ARBA" id="ARBA00009922"/>
    </source>
</evidence>
<dbReference type="InterPro" id="IPR027417">
    <property type="entry name" value="P-loop_NTPase"/>
</dbReference>
<dbReference type="EMBL" id="SELW01000684">
    <property type="protein sequence ID" value="TID12955.1"/>
    <property type="molecule type" value="Genomic_DNA"/>
</dbReference>
<dbReference type="InterPro" id="IPR000212">
    <property type="entry name" value="DNA_helicase_UvrD/REP"/>
</dbReference>
<dbReference type="PANTHER" id="PTHR11070:SF46">
    <property type="entry name" value="ATP-DEPENDENT DNA HELICASE HMI1, MITOCHONDRIAL"/>
    <property type="match status" value="1"/>
</dbReference>
<dbReference type="Gene3D" id="3.40.50.300">
    <property type="entry name" value="P-loop containing nucleotide triphosphate hydrolases"/>
    <property type="match status" value="2"/>
</dbReference>
<evidence type="ECO:0000256" key="2">
    <source>
        <dbReference type="ARBA" id="ARBA00022741"/>
    </source>
</evidence>
<keyword evidence="6" id="KW-0413">Isomerase</keyword>
<feature type="region of interest" description="Disordered" evidence="11">
    <location>
        <begin position="1184"/>
        <end position="1203"/>
    </location>
</feature>
<dbReference type="PROSITE" id="PS51217">
    <property type="entry name" value="UVRD_HELICASE_CTER"/>
    <property type="match status" value="1"/>
</dbReference>
<gene>
    <name evidence="14" type="ORF">CANINC_005054</name>
</gene>
<evidence type="ECO:0000256" key="5">
    <source>
        <dbReference type="ARBA" id="ARBA00022840"/>
    </source>
</evidence>
<dbReference type="AlphaFoldDB" id="A0A4T0WUC2"/>
<comment type="similarity">
    <text evidence="1">Belongs to the helicase family. UvrD subfamily.</text>
</comment>
<evidence type="ECO:0000256" key="6">
    <source>
        <dbReference type="ARBA" id="ARBA00023235"/>
    </source>
</evidence>
<dbReference type="STRING" id="52247.A0A4T0WUC2"/>
<dbReference type="InterPro" id="IPR013986">
    <property type="entry name" value="DExx_box_DNA_helicase_dom_sf"/>
</dbReference>
<evidence type="ECO:0000259" key="12">
    <source>
        <dbReference type="PROSITE" id="PS51198"/>
    </source>
</evidence>
<dbReference type="Pfam" id="PF13361">
    <property type="entry name" value="UvrD_C"/>
    <property type="match status" value="1"/>
</dbReference>
<dbReference type="GO" id="GO:0005524">
    <property type="term" value="F:ATP binding"/>
    <property type="evidence" value="ECO:0007669"/>
    <property type="project" value="UniProtKB-UniRule"/>
</dbReference>
<comment type="catalytic activity">
    <reaction evidence="7">
        <text>Couples ATP hydrolysis with the unwinding of duplex DNA by translocating in the 3'-5' direction.</text>
        <dbReference type="EC" id="5.6.2.4"/>
    </reaction>
</comment>
<name>A0A4T0WUC2_9ASCO</name>
<dbReference type="InterPro" id="IPR014017">
    <property type="entry name" value="DNA_helicase_UvrD-like_C"/>
</dbReference>
<accession>A0A4T0WUC2</accession>
<dbReference type="GO" id="GO:0005634">
    <property type="term" value="C:nucleus"/>
    <property type="evidence" value="ECO:0007669"/>
    <property type="project" value="TreeGrafter"/>
</dbReference>
<keyword evidence="2 10" id="KW-0547">Nucleotide-binding</keyword>
<comment type="catalytic activity">
    <reaction evidence="9">
        <text>ATP + H2O = ADP + phosphate + H(+)</text>
        <dbReference type="Rhea" id="RHEA:13065"/>
        <dbReference type="ChEBI" id="CHEBI:15377"/>
        <dbReference type="ChEBI" id="CHEBI:15378"/>
        <dbReference type="ChEBI" id="CHEBI:30616"/>
        <dbReference type="ChEBI" id="CHEBI:43474"/>
        <dbReference type="ChEBI" id="CHEBI:456216"/>
        <dbReference type="EC" id="5.6.2.4"/>
    </reaction>
</comment>
<feature type="domain" description="UvrD-like helicase C-terminal" evidence="13">
    <location>
        <begin position="311"/>
        <end position="591"/>
    </location>
</feature>
<proteinExistence type="inferred from homology"/>